<reference evidence="3 4" key="1">
    <citation type="submission" date="2021-03" db="EMBL/GenBank/DDBJ databases">
        <authorList>
            <person name="Peeters C."/>
        </authorList>
    </citation>
    <scope>NUCLEOTIDE SEQUENCE [LARGE SCALE GENOMIC DNA]</scope>
    <source>
        <strain evidence="3 4">LMG 26411</strain>
    </source>
</reference>
<organism evidence="3 4">
    <name type="scientific">Cupriavidus numazuensis</name>
    <dbReference type="NCBI Taxonomy" id="221992"/>
    <lineage>
        <taxon>Bacteria</taxon>
        <taxon>Pseudomonadati</taxon>
        <taxon>Pseudomonadota</taxon>
        <taxon>Betaproteobacteria</taxon>
        <taxon>Burkholderiales</taxon>
        <taxon>Burkholderiaceae</taxon>
        <taxon>Cupriavidus</taxon>
    </lineage>
</organism>
<accession>A0ABM8TLW0</accession>
<dbReference type="SUPFAM" id="SSF54506">
    <property type="entry name" value="Diaminopimelate epimerase-like"/>
    <property type="match status" value="2"/>
</dbReference>
<dbReference type="GO" id="GO:0050100">
    <property type="term" value="F:methylitaconate delta-isomerase activity"/>
    <property type="evidence" value="ECO:0007669"/>
    <property type="project" value="UniProtKB-EC"/>
</dbReference>
<protein>
    <submittedName>
        <fullName evidence="3">3-methylitaconate isomerase</fullName>
        <ecNumber evidence="3">5.3.3.6</ecNumber>
    </submittedName>
</protein>
<gene>
    <name evidence="3" type="primary">mii_1</name>
    <name evidence="3" type="ORF">LMG26411_04559</name>
</gene>
<evidence type="ECO:0000256" key="2">
    <source>
        <dbReference type="ARBA" id="ARBA00023235"/>
    </source>
</evidence>
<evidence type="ECO:0000313" key="4">
    <source>
        <dbReference type="Proteomes" id="UP000672657"/>
    </source>
</evidence>
<keyword evidence="2 3" id="KW-0413">Isomerase</keyword>
<dbReference type="EMBL" id="CAJPVI010000030">
    <property type="protein sequence ID" value="CAG2154158.1"/>
    <property type="molecule type" value="Genomic_DNA"/>
</dbReference>
<proteinExistence type="inferred from homology"/>
<evidence type="ECO:0000256" key="1">
    <source>
        <dbReference type="ARBA" id="ARBA00007673"/>
    </source>
</evidence>
<comment type="caution">
    <text evidence="3">The sequence shown here is derived from an EMBL/GenBank/DDBJ whole genome shotgun (WGS) entry which is preliminary data.</text>
</comment>
<comment type="similarity">
    <text evidence="1">Belongs to the PrpF family.</text>
</comment>
<dbReference type="Gene3D" id="3.10.310.10">
    <property type="entry name" value="Diaminopimelate Epimerase, Chain A, domain 1"/>
    <property type="match status" value="2"/>
</dbReference>
<dbReference type="RefSeq" id="WP_211955539.1">
    <property type="nucleotide sequence ID" value="NZ_CAJPVI010000030.1"/>
</dbReference>
<evidence type="ECO:0000313" key="3">
    <source>
        <dbReference type="EMBL" id="CAG2154158.1"/>
    </source>
</evidence>
<dbReference type="EC" id="5.3.3.6" evidence="3"/>
<dbReference type="Proteomes" id="UP000672657">
    <property type="component" value="Unassembled WGS sequence"/>
</dbReference>
<dbReference type="PANTHER" id="PTHR43709">
    <property type="entry name" value="ACONITATE ISOMERASE-RELATED"/>
    <property type="match status" value="1"/>
</dbReference>
<keyword evidence="4" id="KW-1185">Reference proteome</keyword>
<sequence>MAQFGTHGVIYRGGTSKALLVRTSDLPTQVREELGQWLLAVYGSPDPRQIDGIGGADPLTSKFGFVGPASRPDADVDYTFAQVGIHNSMVDWSIMCGNILSAIGPYAIDEGLVQAVEPITTVRIHNTNTGKVVVARVEVSNGKPKTTGDTSIDGVPGTGSPILLDFKYAAGAKTGKLLPTGNRRDVAEVPGVGLVEYSVVDIAGMQVFVKASAFGLTGTEDPLAYEKMTEVGRQIEYLRRKVAVDLGFASSIETARAESPMTPFSIIVGPPQDWQLYGTQEKRLAHNCDVAARCVFDGGMHKAFPGTGAIPTAVAAAIEGTVVHDVARAEAHAEGAYRIGHPSGTLAVDVELNDSGAGVEVQHASLVRTARRLFEGTVFTEPSRLWRDFDPSLVTTSGEHRGY</sequence>
<dbReference type="Pfam" id="PF04303">
    <property type="entry name" value="PrpF"/>
    <property type="match status" value="1"/>
</dbReference>
<dbReference type="PANTHER" id="PTHR43709:SF2">
    <property type="entry name" value="DUF453 DOMAIN PROTEIN (AFU_ORTHOLOGUE AFUA_6G00360)"/>
    <property type="match status" value="1"/>
</dbReference>
<name>A0ABM8TLW0_9BURK</name>
<dbReference type="InterPro" id="IPR007400">
    <property type="entry name" value="PrpF-like"/>
</dbReference>